<evidence type="ECO:0000256" key="1">
    <source>
        <dbReference type="ARBA" id="ARBA00002689"/>
    </source>
</evidence>
<comment type="subunit">
    <text evidence="11">Component of the mitochondrial contact site and cristae organizing system (MICOS) complex.</text>
</comment>
<protein>
    <recommendedName>
        <fullName evidence="4 11">MICOS complex subunit MIC12</fullName>
    </recommendedName>
    <alternativeName>
        <fullName evidence="10 11">Altered inheritance of mitochondria protein 5, mitochondrial</fullName>
    </alternativeName>
    <alternativeName>
        <fullName evidence="9 11">Found in mitochondrial proteome protein 51</fullName>
    </alternativeName>
</protein>
<keyword evidence="6" id="KW-1133">Transmembrane helix</keyword>
<dbReference type="Pfam" id="PF17050">
    <property type="entry name" value="AIM5"/>
    <property type="match status" value="1"/>
</dbReference>
<evidence type="ECO:0000256" key="11">
    <source>
        <dbReference type="RuleBase" id="RU363010"/>
    </source>
</evidence>
<comment type="subcellular location">
    <subcellularLocation>
        <location evidence="2">Membrane</location>
    </subcellularLocation>
    <subcellularLocation>
        <location evidence="11">Mitochondrion inner membrane</location>
        <topology evidence="11">Single-pass membrane protein</topology>
    </subcellularLocation>
</comment>
<gene>
    <name evidence="12" type="ORF">RHS01_07978</name>
</gene>
<dbReference type="EMBL" id="JACYCF010000016">
    <property type="protein sequence ID" value="KAF8752114.1"/>
    <property type="molecule type" value="Genomic_DNA"/>
</dbReference>
<proteinExistence type="inferred from homology"/>
<organism evidence="12 13">
    <name type="scientific">Rhizoctonia solani</name>
    <dbReference type="NCBI Taxonomy" id="456999"/>
    <lineage>
        <taxon>Eukaryota</taxon>
        <taxon>Fungi</taxon>
        <taxon>Dikarya</taxon>
        <taxon>Basidiomycota</taxon>
        <taxon>Agaricomycotina</taxon>
        <taxon>Agaricomycetes</taxon>
        <taxon>Cantharellales</taxon>
        <taxon>Ceratobasidiaceae</taxon>
        <taxon>Rhizoctonia</taxon>
    </lineage>
</organism>
<evidence type="ECO:0000256" key="5">
    <source>
        <dbReference type="ARBA" id="ARBA00022692"/>
    </source>
</evidence>
<evidence type="ECO:0000256" key="9">
    <source>
        <dbReference type="ARBA" id="ARBA00032159"/>
    </source>
</evidence>
<dbReference type="InterPro" id="IPR031463">
    <property type="entry name" value="Mic12"/>
</dbReference>
<sequence length="231" mass="25295">MSFLMGTVAGGLTASAIYYGFSRTFETRTNGLTKDLHILSTELLKPPVPGPVPASARIHRSPFRDLVRQRWNQEIENAVMNAHQFGSQWDWKQQWDHLRKRFYRSHYDKFKKVEAHPNPVDLSIGRGGGGIPPGTAVVARTGAVAGHTAVAADHIVDHTAGVVAARTAEAAVDHIDSADHIVHTRRIVDLEVEGAGTGSELDPLEEDTFLVEQGVAGEGTYSVDWGWGRVR</sequence>
<evidence type="ECO:0000256" key="10">
    <source>
        <dbReference type="ARBA" id="ARBA00032985"/>
    </source>
</evidence>
<name>A0A8H7I868_9AGAM</name>
<accession>A0A8H7I868</accession>
<evidence type="ECO:0000256" key="2">
    <source>
        <dbReference type="ARBA" id="ARBA00004370"/>
    </source>
</evidence>
<keyword evidence="11" id="KW-0999">Mitochondrion inner membrane</keyword>
<evidence type="ECO:0000313" key="13">
    <source>
        <dbReference type="Proteomes" id="UP000614334"/>
    </source>
</evidence>
<dbReference type="GO" id="GO:0042407">
    <property type="term" value="P:cristae formation"/>
    <property type="evidence" value="ECO:0007669"/>
    <property type="project" value="InterPro"/>
</dbReference>
<dbReference type="GO" id="GO:0061617">
    <property type="term" value="C:MICOS complex"/>
    <property type="evidence" value="ECO:0007669"/>
    <property type="project" value="UniProtKB-UniRule"/>
</dbReference>
<evidence type="ECO:0000313" key="12">
    <source>
        <dbReference type="EMBL" id="KAF8752114.1"/>
    </source>
</evidence>
<reference evidence="12" key="1">
    <citation type="submission" date="2020-09" db="EMBL/GenBank/DDBJ databases">
        <title>Comparative genome analyses of four rice-infecting Rhizoctonia solani isolates reveal extensive enrichment of homogalacturonan modification genes.</title>
        <authorList>
            <person name="Lee D.-Y."/>
            <person name="Jeon J."/>
            <person name="Kim K.-T."/>
            <person name="Cheong K."/>
            <person name="Song H."/>
            <person name="Choi G."/>
            <person name="Ko J."/>
            <person name="Opiyo S.O."/>
            <person name="Zuo S."/>
            <person name="Madhav S."/>
            <person name="Lee Y.-H."/>
            <person name="Wang G.-L."/>
        </authorList>
    </citation>
    <scope>NUCLEOTIDE SEQUENCE</scope>
    <source>
        <strain evidence="12">AG1-IA B2</strain>
    </source>
</reference>
<keyword evidence="8" id="KW-0472">Membrane</keyword>
<evidence type="ECO:0000256" key="3">
    <source>
        <dbReference type="ARBA" id="ARBA00009188"/>
    </source>
</evidence>
<comment type="caution">
    <text evidence="12">The sequence shown here is derived from an EMBL/GenBank/DDBJ whole genome shotgun (WGS) entry which is preliminary data.</text>
</comment>
<evidence type="ECO:0000256" key="8">
    <source>
        <dbReference type="ARBA" id="ARBA00023136"/>
    </source>
</evidence>
<dbReference type="AlphaFoldDB" id="A0A8H7I868"/>
<evidence type="ECO:0000256" key="4">
    <source>
        <dbReference type="ARBA" id="ARBA00018170"/>
    </source>
</evidence>
<dbReference type="GO" id="GO:0044284">
    <property type="term" value="C:mitochondrial crista junction"/>
    <property type="evidence" value="ECO:0007669"/>
    <property type="project" value="InterPro"/>
</dbReference>
<keyword evidence="7 11" id="KW-0496">Mitochondrion</keyword>
<evidence type="ECO:0000256" key="6">
    <source>
        <dbReference type="ARBA" id="ARBA00022989"/>
    </source>
</evidence>
<keyword evidence="5" id="KW-0812">Transmembrane</keyword>
<comment type="similarity">
    <text evidence="3 11">Belongs to the MICOS complex subunit Mic12 family.</text>
</comment>
<dbReference type="Proteomes" id="UP000614334">
    <property type="component" value="Unassembled WGS sequence"/>
</dbReference>
<comment type="function">
    <text evidence="1 11">Component of the MICOS complex, a large protein complex of the mitochondrial inner membrane that plays crucial roles in the maintenance of crista junctions, inner membrane architecture, and formation of contact sites to the outer membrane.</text>
</comment>
<evidence type="ECO:0000256" key="7">
    <source>
        <dbReference type="ARBA" id="ARBA00023128"/>
    </source>
</evidence>